<evidence type="ECO:0000313" key="2">
    <source>
        <dbReference type="EMBL" id="XCG46464.1"/>
    </source>
</evidence>
<dbReference type="Pfam" id="PF04993">
    <property type="entry name" value="TfoX_N"/>
    <property type="match status" value="1"/>
</dbReference>
<dbReference type="AlphaFoldDB" id="A0AAU8CIF7"/>
<accession>A0AAU8CIF7</accession>
<protein>
    <submittedName>
        <fullName evidence="2">TfoX/Sxy family protein</fullName>
    </submittedName>
</protein>
<organism evidence="2">
    <name type="scientific">Mesorhizobium sp. WSM2240</name>
    <dbReference type="NCBI Taxonomy" id="3228851"/>
    <lineage>
        <taxon>Bacteria</taxon>
        <taxon>Pseudomonadati</taxon>
        <taxon>Pseudomonadota</taxon>
        <taxon>Alphaproteobacteria</taxon>
        <taxon>Hyphomicrobiales</taxon>
        <taxon>Phyllobacteriaceae</taxon>
        <taxon>Mesorhizobium</taxon>
    </lineage>
</organism>
<dbReference type="Gene3D" id="3.30.1460.30">
    <property type="entry name" value="YgaC/TfoX-N like chaperone"/>
    <property type="match status" value="1"/>
</dbReference>
<evidence type="ECO:0000259" key="1">
    <source>
        <dbReference type="Pfam" id="PF04993"/>
    </source>
</evidence>
<dbReference type="SUPFAM" id="SSF159894">
    <property type="entry name" value="YgaC/TfoX-N like"/>
    <property type="match status" value="1"/>
</dbReference>
<feature type="domain" description="TfoX N-terminal" evidence="1">
    <location>
        <begin position="23"/>
        <end position="99"/>
    </location>
</feature>
<sequence>MASELADRMRTQTKDYAGTGEIRMFGGICFTLNGNMHCCAMRDGNGLFRVGPEQEAQALARGARGMVHGGRAMKGFVVVSADQLGEDKALKDWIAIAADFVEKLPPKKK</sequence>
<reference evidence="2" key="1">
    <citation type="submission" date="2024-06" db="EMBL/GenBank/DDBJ databases">
        <title>Mesorhizobium karijinii sp. nov., a symbiont of the iconic Swainsona formosa from arid Australia.</title>
        <authorList>
            <person name="Hill Y.J."/>
            <person name="Watkin E.L.J."/>
            <person name="O'Hara G.W."/>
            <person name="Terpolilli J."/>
            <person name="Tye M.L."/>
            <person name="Kohlmeier M.G."/>
        </authorList>
    </citation>
    <scope>NUCLEOTIDE SEQUENCE</scope>
    <source>
        <strain evidence="2">WSM2240</strain>
    </source>
</reference>
<name>A0AAU8CIF7_9HYPH</name>
<proteinExistence type="predicted"/>
<dbReference type="EMBL" id="CP159253">
    <property type="protein sequence ID" value="XCG46464.1"/>
    <property type="molecule type" value="Genomic_DNA"/>
</dbReference>
<dbReference type="RefSeq" id="WP_353640965.1">
    <property type="nucleotide sequence ID" value="NZ_CP159253.1"/>
</dbReference>
<gene>
    <name evidence="2" type="ORF">ABVK50_14110</name>
</gene>
<dbReference type="InterPro" id="IPR007076">
    <property type="entry name" value="TfoX_N"/>
</dbReference>